<keyword evidence="1" id="KW-1133">Transmembrane helix</keyword>
<dbReference type="NCBIfam" id="TIGR02098">
    <property type="entry name" value="MJ0042_CXXC"/>
    <property type="match status" value="1"/>
</dbReference>
<evidence type="ECO:0000313" key="4">
    <source>
        <dbReference type="Proteomes" id="UP000033632"/>
    </source>
</evidence>
<sequence length="280" mass="29956">MIITCPHCSTRYQVAYEAIGAAGRKVQCAACRKDWQERPPEADPETEAADQLFDSIAEDGLDEAMVAEERSLSARIEARLAVERAKAEAAEAPVPAPAPADAEDPTTLKRRQRAFSKRRKLLNRDLPMARLRRIARMGVLVALVGLVAGLYLGRAPMVRQFPQLAGLYAALGLDVNVVGLDFAGLQTRRLLREGREVLDVGAEIVGLDPRAVTVPSVVVALTDAEGAVVYQWSVAAPARTLVAGERARIETQLPAPPPEAVGVRLSFAGAAPARQNAGAV</sequence>
<protein>
    <recommendedName>
        <fullName evidence="2">Zinc finger/thioredoxin putative domain-containing protein</fullName>
    </recommendedName>
</protein>
<dbReference type="RefSeq" id="WP_046106928.1">
    <property type="nucleotide sequence ID" value="NZ_JZEX01000031.1"/>
</dbReference>
<dbReference type="InterPro" id="IPR011723">
    <property type="entry name" value="Znf/thioredoxin_put"/>
</dbReference>
<evidence type="ECO:0000313" key="3">
    <source>
        <dbReference type="EMBL" id="KKB13420.1"/>
    </source>
</evidence>
<dbReference type="EMBL" id="JZEX01000031">
    <property type="protein sequence ID" value="KKB13420.1"/>
    <property type="molecule type" value="Genomic_DNA"/>
</dbReference>
<keyword evidence="4" id="KW-1185">Reference proteome</keyword>
<keyword evidence="1" id="KW-0472">Membrane</keyword>
<organism evidence="3 4">
    <name type="scientific">Devosia geojensis</name>
    <dbReference type="NCBI Taxonomy" id="443610"/>
    <lineage>
        <taxon>Bacteria</taxon>
        <taxon>Pseudomonadati</taxon>
        <taxon>Pseudomonadota</taxon>
        <taxon>Alphaproteobacteria</taxon>
        <taxon>Hyphomicrobiales</taxon>
        <taxon>Devosiaceae</taxon>
        <taxon>Devosia</taxon>
    </lineage>
</organism>
<dbReference type="Proteomes" id="UP000033632">
    <property type="component" value="Unassembled WGS sequence"/>
</dbReference>
<dbReference type="Pfam" id="PF13717">
    <property type="entry name" value="Zn_ribbon_4"/>
    <property type="match status" value="1"/>
</dbReference>
<dbReference type="AlphaFoldDB" id="A0A0F5FXW7"/>
<dbReference type="PATRIC" id="fig|443610.3.peg.2890"/>
<proteinExistence type="predicted"/>
<feature type="transmembrane region" description="Helical" evidence="1">
    <location>
        <begin position="165"/>
        <end position="185"/>
    </location>
</feature>
<accession>A0A0F5FXW7</accession>
<reference evidence="3 4" key="1">
    <citation type="submission" date="2015-03" db="EMBL/GenBank/DDBJ databases">
        <authorList>
            <person name="Hassan Y.I."/>
            <person name="Lepp D."/>
            <person name="Li X.-Z."/>
            <person name="Zhou T."/>
        </authorList>
    </citation>
    <scope>NUCLEOTIDE SEQUENCE [LARGE SCALE GENOMIC DNA]</scope>
    <source>
        <strain evidence="3 4">BD-c194</strain>
    </source>
</reference>
<evidence type="ECO:0000256" key="1">
    <source>
        <dbReference type="SAM" id="Phobius"/>
    </source>
</evidence>
<gene>
    <name evidence="3" type="ORF">VE25_02085</name>
</gene>
<comment type="caution">
    <text evidence="3">The sequence shown here is derived from an EMBL/GenBank/DDBJ whole genome shotgun (WGS) entry which is preliminary data.</text>
</comment>
<keyword evidence="1" id="KW-0812">Transmembrane</keyword>
<feature type="transmembrane region" description="Helical" evidence="1">
    <location>
        <begin position="134"/>
        <end position="153"/>
    </location>
</feature>
<dbReference type="STRING" id="443610.VE25_02085"/>
<dbReference type="OrthoDB" id="7159357at2"/>
<name>A0A0F5FXW7_9HYPH</name>
<feature type="domain" description="Zinc finger/thioredoxin putative" evidence="2">
    <location>
        <begin position="1"/>
        <end position="35"/>
    </location>
</feature>
<evidence type="ECO:0000259" key="2">
    <source>
        <dbReference type="Pfam" id="PF13717"/>
    </source>
</evidence>